<proteinExistence type="predicted"/>
<reference evidence="2 3" key="1">
    <citation type="submission" date="2020-01" db="EMBL/GenBank/DDBJ databases">
        <title>Genome sequence of Arachis hypogaea, cultivar Shitouqi.</title>
        <authorList>
            <person name="Zhuang W."/>
            <person name="Chen H."/>
            <person name="Varshney R."/>
            <person name="Wang D."/>
            <person name="Ming R."/>
        </authorList>
    </citation>
    <scope>NUCLEOTIDE SEQUENCE [LARGE SCALE GENOMIC DNA]</scope>
    <source>
        <tissue evidence="2">Young leaf</tissue>
    </source>
</reference>
<evidence type="ECO:0000256" key="1">
    <source>
        <dbReference type="SAM" id="MobiDB-lite"/>
    </source>
</evidence>
<dbReference type="EMBL" id="CP031001">
    <property type="protein sequence ID" value="QHN78297.1"/>
    <property type="molecule type" value="Genomic_DNA"/>
</dbReference>
<feature type="region of interest" description="Disordered" evidence="1">
    <location>
        <begin position="28"/>
        <end position="76"/>
    </location>
</feature>
<dbReference type="AlphaFoldDB" id="A0A6B9VAS3"/>
<name>A0A6B9VAS3_ARAHY</name>
<evidence type="ECO:0000313" key="2">
    <source>
        <dbReference type="EMBL" id="QHN78297.1"/>
    </source>
</evidence>
<sequence length="96" mass="10349">MALAITAAHSKDSGAGPLDLASLLGAKRSRSRGAQHARPSFCNNTWRLPQETQLSSAPNEQAQSPDSSAEEPTQKPPIFRAFLCHPQFLKLILSPV</sequence>
<protein>
    <submittedName>
        <fullName evidence="2">Uncharacterized protein</fullName>
    </submittedName>
</protein>
<accession>A0A6B9VAS3</accession>
<dbReference type="Proteomes" id="UP000464620">
    <property type="component" value="Chromosome B09"/>
</dbReference>
<evidence type="ECO:0000313" key="3">
    <source>
        <dbReference type="Proteomes" id="UP000464620"/>
    </source>
</evidence>
<organism evidence="2 3">
    <name type="scientific">Arachis hypogaea</name>
    <name type="common">Peanut</name>
    <dbReference type="NCBI Taxonomy" id="3818"/>
    <lineage>
        <taxon>Eukaryota</taxon>
        <taxon>Viridiplantae</taxon>
        <taxon>Streptophyta</taxon>
        <taxon>Embryophyta</taxon>
        <taxon>Tracheophyta</taxon>
        <taxon>Spermatophyta</taxon>
        <taxon>Magnoliopsida</taxon>
        <taxon>eudicotyledons</taxon>
        <taxon>Gunneridae</taxon>
        <taxon>Pentapetalae</taxon>
        <taxon>rosids</taxon>
        <taxon>fabids</taxon>
        <taxon>Fabales</taxon>
        <taxon>Fabaceae</taxon>
        <taxon>Papilionoideae</taxon>
        <taxon>50 kb inversion clade</taxon>
        <taxon>dalbergioids sensu lato</taxon>
        <taxon>Dalbergieae</taxon>
        <taxon>Pterocarpus clade</taxon>
        <taxon>Arachis</taxon>
    </lineage>
</organism>
<gene>
    <name evidence="2" type="ORF">DS421_19g660170</name>
</gene>
<feature type="compositionally biased region" description="Polar residues" evidence="1">
    <location>
        <begin position="41"/>
        <end position="71"/>
    </location>
</feature>